<evidence type="ECO:0000313" key="2">
    <source>
        <dbReference type="Proteomes" id="UP000324222"/>
    </source>
</evidence>
<reference evidence="1 2" key="1">
    <citation type="submission" date="2019-05" db="EMBL/GenBank/DDBJ databases">
        <title>Another draft genome of Portunus trituberculatus and its Hox gene families provides insights of decapod evolution.</title>
        <authorList>
            <person name="Jeong J.-H."/>
            <person name="Song I."/>
            <person name="Kim S."/>
            <person name="Choi T."/>
            <person name="Kim D."/>
            <person name="Ryu S."/>
            <person name="Kim W."/>
        </authorList>
    </citation>
    <scope>NUCLEOTIDE SEQUENCE [LARGE SCALE GENOMIC DNA]</scope>
    <source>
        <tissue evidence="1">Muscle</tissue>
    </source>
</reference>
<dbReference type="Proteomes" id="UP000324222">
    <property type="component" value="Unassembled WGS sequence"/>
</dbReference>
<gene>
    <name evidence="1" type="ORF">E2C01_033784</name>
</gene>
<organism evidence="1 2">
    <name type="scientific">Portunus trituberculatus</name>
    <name type="common">Swimming crab</name>
    <name type="synonym">Neptunus trituberculatus</name>
    <dbReference type="NCBI Taxonomy" id="210409"/>
    <lineage>
        <taxon>Eukaryota</taxon>
        <taxon>Metazoa</taxon>
        <taxon>Ecdysozoa</taxon>
        <taxon>Arthropoda</taxon>
        <taxon>Crustacea</taxon>
        <taxon>Multicrustacea</taxon>
        <taxon>Malacostraca</taxon>
        <taxon>Eumalacostraca</taxon>
        <taxon>Eucarida</taxon>
        <taxon>Decapoda</taxon>
        <taxon>Pleocyemata</taxon>
        <taxon>Brachyura</taxon>
        <taxon>Eubrachyura</taxon>
        <taxon>Portunoidea</taxon>
        <taxon>Portunidae</taxon>
        <taxon>Portuninae</taxon>
        <taxon>Portunus</taxon>
    </lineage>
</organism>
<sequence>MHPVESPHCSLNDSRRFMSSDSSDIVAAAACSWSTIFSGERMTPNKQLYPRNLSSSTSLSTIHDSIALIHSKVMSISSLGKNQMQLHVIVCVGAAAPNDQFTKLDINTFT</sequence>
<protein>
    <submittedName>
        <fullName evidence="1">Uncharacterized protein</fullName>
    </submittedName>
</protein>
<name>A0A5B7F4Z3_PORTR</name>
<proteinExistence type="predicted"/>
<keyword evidence="2" id="KW-1185">Reference proteome</keyword>
<evidence type="ECO:0000313" key="1">
    <source>
        <dbReference type="EMBL" id="MPC40228.1"/>
    </source>
</evidence>
<comment type="caution">
    <text evidence="1">The sequence shown here is derived from an EMBL/GenBank/DDBJ whole genome shotgun (WGS) entry which is preliminary data.</text>
</comment>
<accession>A0A5B7F4Z3</accession>
<dbReference type="EMBL" id="VSRR010004621">
    <property type="protein sequence ID" value="MPC40228.1"/>
    <property type="molecule type" value="Genomic_DNA"/>
</dbReference>
<dbReference type="AlphaFoldDB" id="A0A5B7F4Z3"/>